<dbReference type="InterPro" id="IPR036425">
    <property type="entry name" value="MoaB/Mog-like_dom_sf"/>
</dbReference>
<dbReference type="Pfam" id="PF00994">
    <property type="entry name" value="MoCF_biosynth"/>
    <property type="match status" value="1"/>
</dbReference>
<dbReference type="InterPro" id="IPR041424">
    <property type="entry name" value="CinA_KH"/>
</dbReference>
<feature type="domain" description="MoaB/Mog" evidence="2">
    <location>
        <begin position="4"/>
        <end position="176"/>
    </location>
</feature>
<dbReference type="NCBIfam" id="TIGR00177">
    <property type="entry name" value="molyb_syn"/>
    <property type="match status" value="1"/>
</dbReference>
<evidence type="ECO:0000256" key="1">
    <source>
        <dbReference type="HAMAP-Rule" id="MF_00226"/>
    </source>
</evidence>
<dbReference type="EMBL" id="JAAITS010000001">
    <property type="protein sequence ID" value="NSG83949.1"/>
    <property type="molecule type" value="Genomic_DNA"/>
</dbReference>
<dbReference type="InterPro" id="IPR001453">
    <property type="entry name" value="MoaB/Mog_dom"/>
</dbReference>
<dbReference type="NCBIfam" id="TIGR00200">
    <property type="entry name" value="cinA_nterm"/>
    <property type="match status" value="1"/>
</dbReference>
<gene>
    <name evidence="1" type="primary">cinA</name>
    <name evidence="3" type="ORF">G5B17_00545</name>
</gene>
<organism evidence="3 4">
    <name type="scientific">Blautia faecis</name>
    <dbReference type="NCBI Taxonomy" id="871665"/>
    <lineage>
        <taxon>Bacteria</taxon>
        <taxon>Bacillati</taxon>
        <taxon>Bacillota</taxon>
        <taxon>Clostridia</taxon>
        <taxon>Lachnospirales</taxon>
        <taxon>Lachnospiraceae</taxon>
        <taxon>Blautia</taxon>
    </lineage>
</organism>
<accession>A0ABX2H3H2</accession>
<evidence type="ECO:0000313" key="3">
    <source>
        <dbReference type="EMBL" id="NSG83949.1"/>
    </source>
</evidence>
<dbReference type="Proteomes" id="UP001644719">
    <property type="component" value="Unassembled WGS sequence"/>
</dbReference>
<protein>
    <recommendedName>
        <fullName evidence="1">Putative competence-damage inducible protein</fullName>
    </recommendedName>
</protein>
<proteinExistence type="inferred from homology"/>
<sequence length="420" mass="45231">MIAELVAVGTEILLGNIVNTNSAYLSEKCAQLGLSVYYESVVGDNRDRMKAVIASALDRSDVVILSGGLGPTEDDLTKEVCAEVMGLPLSEDPHSRKRIERYMKEYKKNHPDRRVTSNNYKQAQVPEGAVVLDNHNGTAPGLILEKNGKTAILLPGPPNELIPMFEESVFPYLRKKQPEIICSQVVKICGIGESQVAADIQDMIEAQTNPTLAPYAKTGEVHLRITAKGEDEKSCKKLIKPVVKELQKRFGKNVFALDADKTLEESVVDLLKEKELTLSLAESCTGGAIAARIVNVPGASQVFTHGFVTYSNRAKRECLGVKKSTLKTVGAVSAKCARQMAKGGCAASGADICLSVTGLAGPDGGTSETPVGTVFMGCCCNGHTVTREYHFTGNRTKIRQQAVASALVLLRECMMGEVEE</sequence>
<dbReference type="PIRSF" id="PIRSF006728">
    <property type="entry name" value="CinA"/>
    <property type="match status" value="1"/>
</dbReference>
<dbReference type="Gene3D" id="3.30.70.2860">
    <property type="match status" value="1"/>
</dbReference>
<reference evidence="3 4" key="1">
    <citation type="journal article" date="2020" name="Cell Host Microbe">
        <title>Functional and Genomic Variation between Human-Derived Isolates of Lachnospiraceae Reveals Inter- and Intra-Species Diversity.</title>
        <authorList>
            <person name="Sorbara M.T."/>
            <person name="Littmann E.R."/>
            <person name="Fontana E."/>
            <person name="Moody T.U."/>
            <person name="Kohout C.E."/>
            <person name="Gjonbalaj M."/>
            <person name="Eaton V."/>
            <person name="Seok R."/>
            <person name="Leiner I.M."/>
            <person name="Pamer E.G."/>
        </authorList>
    </citation>
    <scope>NUCLEOTIDE SEQUENCE [LARGE SCALE GENOMIC DNA]</scope>
    <source>
        <strain evidence="3 4">MSK.17.74</strain>
    </source>
</reference>
<comment type="caution">
    <text evidence="3">The sequence shown here is derived from an EMBL/GenBank/DDBJ whole genome shotgun (WGS) entry which is preliminary data.</text>
</comment>
<evidence type="ECO:0000259" key="2">
    <source>
        <dbReference type="SMART" id="SM00852"/>
    </source>
</evidence>
<dbReference type="PANTHER" id="PTHR13939">
    <property type="entry name" value="NICOTINAMIDE-NUCLEOTIDE AMIDOHYDROLASE PNCC"/>
    <property type="match status" value="1"/>
</dbReference>
<dbReference type="SMART" id="SM00852">
    <property type="entry name" value="MoCF_biosynth"/>
    <property type="match status" value="1"/>
</dbReference>
<dbReference type="PANTHER" id="PTHR13939:SF0">
    <property type="entry name" value="NMN AMIDOHYDROLASE-LIKE PROTEIN YFAY"/>
    <property type="match status" value="1"/>
</dbReference>
<dbReference type="InterPro" id="IPR008135">
    <property type="entry name" value="Competence-induced_CinA"/>
</dbReference>
<dbReference type="Gene3D" id="3.40.980.10">
    <property type="entry name" value="MoaB/Mog-like domain"/>
    <property type="match status" value="1"/>
</dbReference>
<dbReference type="SUPFAM" id="SSF53218">
    <property type="entry name" value="Molybdenum cofactor biosynthesis proteins"/>
    <property type="match status" value="1"/>
</dbReference>
<name>A0ABX2H3H2_9FIRM</name>
<dbReference type="InterPro" id="IPR050101">
    <property type="entry name" value="CinA"/>
</dbReference>
<dbReference type="CDD" id="cd00885">
    <property type="entry name" value="cinA"/>
    <property type="match status" value="1"/>
</dbReference>
<dbReference type="NCBIfam" id="TIGR00199">
    <property type="entry name" value="PncC_domain"/>
    <property type="match status" value="1"/>
</dbReference>
<comment type="similarity">
    <text evidence="1">Belongs to the CinA family.</text>
</comment>
<dbReference type="Pfam" id="PF18146">
    <property type="entry name" value="CinA_KH"/>
    <property type="match status" value="1"/>
</dbReference>
<dbReference type="InterPro" id="IPR008136">
    <property type="entry name" value="CinA_C"/>
</dbReference>
<dbReference type="RefSeq" id="WP_173715951.1">
    <property type="nucleotide sequence ID" value="NZ_JAAINN010000006.1"/>
</dbReference>
<dbReference type="InterPro" id="IPR036653">
    <property type="entry name" value="CinA-like_C"/>
</dbReference>
<dbReference type="SUPFAM" id="SSF142433">
    <property type="entry name" value="CinA-like"/>
    <property type="match status" value="1"/>
</dbReference>
<dbReference type="Pfam" id="PF02464">
    <property type="entry name" value="CinA"/>
    <property type="match status" value="1"/>
</dbReference>
<evidence type="ECO:0000313" key="4">
    <source>
        <dbReference type="Proteomes" id="UP001644719"/>
    </source>
</evidence>
<dbReference type="NCBIfam" id="NF001813">
    <property type="entry name" value="PRK00549.1"/>
    <property type="match status" value="1"/>
</dbReference>
<dbReference type="HAMAP" id="MF_00226_B">
    <property type="entry name" value="CinA_B"/>
    <property type="match status" value="1"/>
</dbReference>
<keyword evidence="4" id="KW-1185">Reference proteome</keyword>
<dbReference type="Gene3D" id="3.90.950.20">
    <property type="entry name" value="CinA-like"/>
    <property type="match status" value="1"/>
</dbReference>